<keyword evidence="1" id="KW-0472">Membrane</keyword>
<keyword evidence="1" id="KW-0812">Transmembrane</keyword>
<dbReference type="AlphaFoldDB" id="A0A4Y2WD53"/>
<protein>
    <submittedName>
        <fullName evidence="2">Uncharacterized protein</fullName>
    </submittedName>
</protein>
<keyword evidence="3" id="KW-1185">Reference proteome</keyword>
<evidence type="ECO:0000313" key="2">
    <source>
        <dbReference type="EMBL" id="GBO34466.1"/>
    </source>
</evidence>
<comment type="caution">
    <text evidence="2">The sequence shown here is derived from an EMBL/GenBank/DDBJ whole genome shotgun (WGS) entry which is preliminary data.</text>
</comment>
<dbReference type="EMBL" id="BGPR01058299">
    <property type="protein sequence ID" value="GBO34466.1"/>
    <property type="molecule type" value="Genomic_DNA"/>
</dbReference>
<accession>A0A4Y2WD53</accession>
<evidence type="ECO:0000313" key="3">
    <source>
        <dbReference type="Proteomes" id="UP000499080"/>
    </source>
</evidence>
<feature type="transmembrane region" description="Helical" evidence="1">
    <location>
        <begin position="53"/>
        <end position="73"/>
    </location>
</feature>
<proteinExistence type="predicted"/>
<sequence>MHRVPLHGGFSMALSFESGAIRRVGDSWLPRPFLVSITSLSDLRRPRWYRNLHFFWCFFVFSLFCCVATNFAFRYLQVAKCLPNGKVYIWDVILYVINAAPGDC</sequence>
<evidence type="ECO:0000256" key="1">
    <source>
        <dbReference type="SAM" id="Phobius"/>
    </source>
</evidence>
<reference evidence="2 3" key="1">
    <citation type="journal article" date="2019" name="Sci. Rep.">
        <title>Orb-weaving spider Araneus ventricosus genome elucidates the spidroin gene catalogue.</title>
        <authorList>
            <person name="Kono N."/>
            <person name="Nakamura H."/>
            <person name="Ohtoshi R."/>
            <person name="Moran D.A.P."/>
            <person name="Shinohara A."/>
            <person name="Yoshida Y."/>
            <person name="Fujiwara M."/>
            <person name="Mori M."/>
            <person name="Tomita M."/>
            <person name="Arakawa K."/>
        </authorList>
    </citation>
    <scope>NUCLEOTIDE SEQUENCE [LARGE SCALE GENOMIC DNA]</scope>
</reference>
<organism evidence="2 3">
    <name type="scientific">Araneus ventricosus</name>
    <name type="common">Orbweaver spider</name>
    <name type="synonym">Epeira ventricosa</name>
    <dbReference type="NCBI Taxonomy" id="182803"/>
    <lineage>
        <taxon>Eukaryota</taxon>
        <taxon>Metazoa</taxon>
        <taxon>Ecdysozoa</taxon>
        <taxon>Arthropoda</taxon>
        <taxon>Chelicerata</taxon>
        <taxon>Arachnida</taxon>
        <taxon>Araneae</taxon>
        <taxon>Araneomorphae</taxon>
        <taxon>Entelegynae</taxon>
        <taxon>Araneoidea</taxon>
        <taxon>Araneidae</taxon>
        <taxon>Araneus</taxon>
    </lineage>
</organism>
<name>A0A4Y2WD53_ARAVE</name>
<gene>
    <name evidence="2" type="ORF">AVEN_210065_1</name>
</gene>
<keyword evidence="1" id="KW-1133">Transmembrane helix</keyword>
<dbReference type="Proteomes" id="UP000499080">
    <property type="component" value="Unassembled WGS sequence"/>
</dbReference>